<dbReference type="SMART" id="SM00422">
    <property type="entry name" value="HTH_MERR"/>
    <property type="match status" value="1"/>
</dbReference>
<dbReference type="RefSeq" id="WP_200501622.1">
    <property type="nucleotide sequence ID" value="NZ_JAEDAJ010000002.1"/>
</dbReference>
<evidence type="ECO:0000313" key="3">
    <source>
        <dbReference type="EMBL" id="MBK0330988.1"/>
    </source>
</evidence>
<evidence type="ECO:0000313" key="4">
    <source>
        <dbReference type="Proteomes" id="UP000612352"/>
    </source>
</evidence>
<evidence type="ECO:0000259" key="2">
    <source>
        <dbReference type="PROSITE" id="PS50937"/>
    </source>
</evidence>
<dbReference type="Pfam" id="PF13411">
    <property type="entry name" value="MerR_1"/>
    <property type="match status" value="1"/>
</dbReference>
<dbReference type="Gene3D" id="1.10.1660.10">
    <property type="match status" value="1"/>
</dbReference>
<protein>
    <submittedName>
        <fullName evidence="3">MerR family transcriptional regulator</fullName>
    </submittedName>
</protein>
<feature type="domain" description="HTH merR-type" evidence="2">
    <location>
        <begin position="1"/>
        <end position="70"/>
    </location>
</feature>
<sequence length="221" mass="24104">MRISELADTAGVPVATIKFYLREKLLPPGRLTSRTSAVYDEGHVDRVRLIRALTDAGGLNIAAVRRIVDALDSPHQEQIDMLGIAQRTLAGETAEDAETAAVDEDAARFAPGKISPRVRSLAERRGWTVLEHSDPLMTRLEQAWTACDKARVPTGDDHIDAYAEAMSLVARADIAHMPRSTAEAMRMVVVGTVMSRGLLDVLRMIEQRESAIAHAKGRGAE</sequence>
<proteinExistence type="predicted"/>
<dbReference type="EMBL" id="JAEDAJ010000002">
    <property type="protein sequence ID" value="MBK0330988.1"/>
    <property type="molecule type" value="Genomic_DNA"/>
</dbReference>
<gene>
    <name evidence="3" type="ORF">I8D64_06180</name>
</gene>
<name>A0ABS1B8L8_9MICO</name>
<dbReference type="PROSITE" id="PS50937">
    <property type="entry name" value="HTH_MERR_2"/>
    <property type="match status" value="1"/>
</dbReference>
<dbReference type="InterPro" id="IPR047057">
    <property type="entry name" value="MerR_fam"/>
</dbReference>
<dbReference type="SUPFAM" id="SSF46955">
    <property type="entry name" value="Putative DNA-binding domain"/>
    <property type="match status" value="1"/>
</dbReference>
<dbReference type="PANTHER" id="PTHR30204:SF98">
    <property type="entry name" value="HTH-TYPE TRANSCRIPTIONAL REGULATOR ADHR"/>
    <property type="match status" value="1"/>
</dbReference>
<dbReference type="InterPro" id="IPR000551">
    <property type="entry name" value="MerR-type_HTH_dom"/>
</dbReference>
<evidence type="ECO:0000256" key="1">
    <source>
        <dbReference type="ARBA" id="ARBA00023125"/>
    </source>
</evidence>
<organism evidence="3 4">
    <name type="scientific">Brachybacterium halotolerans</name>
    <dbReference type="NCBI Taxonomy" id="2795215"/>
    <lineage>
        <taxon>Bacteria</taxon>
        <taxon>Bacillati</taxon>
        <taxon>Actinomycetota</taxon>
        <taxon>Actinomycetes</taxon>
        <taxon>Micrococcales</taxon>
        <taxon>Dermabacteraceae</taxon>
        <taxon>Brachybacterium</taxon>
    </lineage>
</organism>
<dbReference type="InterPro" id="IPR009061">
    <property type="entry name" value="DNA-bd_dom_put_sf"/>
</dbReference>
<keyword evidence="4" id="KW-1185">Reference proteome</keyword>
<keyword evidence="1" id="KW-0238">DNA-binding</keyword>
<dbReference type="PANTHER" id="PTHR30204">
    <property type="entry name" value="REDOX-CYCLING DRUG-SENSING TRANSCRIPTIONAL ACTIVATOR SOXR"/>
    <property type="match status" value="1"/>
</dbReference>
<dbReference type="CDD" id="cd04780">
    <property type="entry name" value="HTH_MerR-like_sg5"/>
    <property type="match status" value="1"/>
</dbReference>
<reference evidence="3 4" key="1">
    <citation type="submission" date="2020-12" db="EMBL/GenBank/DDBJ databases">
        <title>Brachybacterium sp. MASK1Z-5, whole genome shotgun sequence.</title>
        <authorList>
            <person name="Tuo L."/>
        </authorList>
    </citation>
    <scope>NUCLEOTIDE SEQUENCE [LARGE SCALE GENOMIC DNA]</scope>
    <source>
        <strain evidence="3 4">MASK1Z-5</strain>
    </source>
</reference>
<dbReference type="PRINTS" id="PR00040">
    <property type="entry name" value="HTHMERR"/>
</dbReference>
<accession>A0ABS1B8L8</accession>
<dbReference type="Proteomes" id="UP000612352">
    <property type="component" value="Unassembled WGS sequence"/>
</dbReference>
<comment type="caution">
    <text evidence="3">The sequence shown here is derived from an EMBL/GenBank/DDBJ whole genome shotgun (WGS) entry which is preliminary data.</text>
</comment>